<dbReference type="GeneID" id="94364439"/>
<dbReference type="AlphaFoldDB" id="A0A2U2CEH6"/>
<protein>
    <submittedName>
        <fullName evidence="1">Uncharacterized protein</fullName>
    </submittedName>
</protein>
<organism evidence="1 2">
    <name type="scientific">Pararhodobacter marinus</name>
    <dbReference type="NCBI Taxonomy" id="2184063"/>
    <lineage>
        <taxon>Bacteria</taxon>
        <taxon>Pseudomonadati</taxon>
        <taxon>Pseudomonadota</taxon>
        <taxon>Alphaproteobacteria</taxon>
        <taxon>Rhodobacterales</taxon>
        <taxon>Paracoccaceae</taxon>
        <taxon>Pararhodobacter</taxon>
    </lineage>
</organism>
<dbReference type="RefSeq" id="WP_109532398.1">
    <property type="nucleotide sequence ID" value="NZ_QEYD01000003.1"/>
</dbReference>
<evidence type="ECO:0000313" key="1">
    <source>
        <dbReference type="EMBL" id="PWE30252.1"/>
    </source>
</evidence>
<keyword evidence="2" id="KW-1185">Reference proteome</keyword>
<name>A0A2U2CEH6_9RHOB</name>
<dbReference type="Proteomes" id="UP000244940">
    <property type="component" value="Unassembled WGS sequence"/>
</dbReference>
<comment type="caution">
    <text evidence="1">The sequence shown here is derived from an EMBL/GenBank/DDBJ whole genome shotgun (WGS) entry which is preliminary data.</text>
</comment>
<accession>A0A2U2CEH6</accession>
<reference evidence="1 2" key="1">
    <citation type="submission" date="2018-05" db="EMBL/GenBank/DDBJ databases">
        <title>Pararhodobacter marina sp. nov., isolated from deep-sea water of the Indian Ocean.</title>
        <authorList>
            <person name="Lai Q.Sr."/>
            <person name="Liu X."/>
            <person name="Shao Z."/>
        </authorList>
    </citation>
    <scope>NUCLEOTIDE SEQUENCE [LARGE SCALE GENOMIC DNA]</scope>
    <source>
        <strain evidence="1 2">CIC4N-9</strain>
    </source>
</reference>
<dbReference type="OrthoDB" id="7863300at2"/>
<evidence type="ECO:0000313" key="2">
    <source>
        <dbReference type="Proteomes" id="UP000244940"/>
    </source>
</evidence>
<proteinExistence type="predicted"/>
<sequence length="141" mass="15762">MRHLFLAFSLIAAGPLRADPCEQHFITGLTAGQPVDAWLTRTEAFLYAGLGWVTRGAVMDRLEGRSIQTTACEEITVLQNELSLVQQRLSQAERAFRLATSLCWGENRVRAQRNLDALVDHRTGAEDIAMYLATLRERCDG</sequence>
<gene>
    <name evidence="1" type="ORF">C4N9_06025</name>
</gene>
<dbReference type="EMBL" id="QEYD01000003">
    <property type="protein sequence ID" value="PWE30252.1"/>
    <property type="molecule type" value="Genomic_DNA"/>
</dbReference>